<gene>
    <name evidence="3" type="ORF">BCR38DRAFT_493220</name>
</gene>
<dbReference type="AlphaFoldDB" id="A0A1Y2EK78"/>
<dbReference type="EMBL" id="MCFJ01000001">
    <property type="protein sequence ID" value="ORY71716.1"/>
    <property type="molecule type" value="Genomic_DNA"/>
</dbReference>
<evidence type="ECO:0000256" key="1">
    <source>
        <dbReference type="SAM" id="Coils"/>
    </source>
</evidence>
<feature type="coiled-coil region" evidence="1">
    <location>
        <begin position="579"/>
        <end position="606"/>
    </location>
</feature>
<dbReference type="RefSeq" id="XP_040721308.1">
    <property type="nucleotide sequence ID" value="XM_040864703.1"/>
</dbReference>
<protein>
    <recommendedName>
        <fullName evidence="5">UBA domain-containing protein</fullName>
    </recommendedName>
</protein>
<evidence type="ECO:0008006" key="5">
    <source>
        <dbReference type="Google" id="ProtNLM"/>
    </source>
</evidence>
<evidence type="ECO:0000256" key="2">
    <source>
        <dbReference type="SAM" id="MobiDB-lite"/>
    </source>
</evidence>
<name>A0A1Y2EK78_9PEZI</name>
<feature type="compositionally biased region" description="Basic and acidic residues" evidence="2">
    <location>
        <begin position="856"/>
        <end position="885"/>
    </location>
</feature>
<feature type="compositionally biased region" description="Polar residues" evidence="2">
    <location>
        <begin position="898"/>
        <end position="908"/>
    </location>
</feature>
<dbReference type="Proteomes" id="UP000193689">
    <property type="component" value="Unassembled WGS sequence"/>
</dbReference>
<feature type="region of interest" description="Disordered" evidence="2">
    <location>
        <begin position="778"/>
        <end position="843"/>
    </location>
</feature>
<dbReference type="InterPro" id="IPR009060">
    <property type="entry name" value="UBA-like_sf"/>
</dbReference>
<dbReference type="GO" id="GO:0005634">
    <property type="term" value="C:nucleus"/>
    <property type="evidence" value="ECO:0007669"/>
    <property type="project" value="TreeGrafter"/>
</dbReference>
<comment type="caution">
    <text evidence="3">The sequence shown here is derived from an EMBL/GenBank/DDBJ whole genome shotgun (WGS) entry which is preliminary data.</text>
</comment>
<organism evidence="3 4">
    <name type="scientific">Pseudomassariella vexata</name>
    <dbReference type="NCBI Taxonomy" id="1141098"/>
    <lineage>
        <taxon>Eukaryota</taxon>
        <taxon>Fungi</taxon>
        <taxon>Dikarya</taxon>
        <taxon>Ascomycota</taxon>
        <taxon>Pezizomycotina</taxon>
        <taxon>Sordariomycetes</taxon>
        <taxon>Xylariomycetidae</taxon>
        <taxon>Amphisphaeriales</taxon>
        <taxon>Pseudomassariaceae</taxon>
        <taxon>Pseudomassariella</taxon>
    </lineage>
</organism>
<keyword evidence="1" id="KW-0175">Coiled coil</keyword>
<sequence length="925" mass="104052">MTTTSIPPDEAISQICEFIGLDRNDAIKRLQANNNDPERAIGEYLDDPTDSKNKYRWDESAFGAGRQGEPANPAISFNIHGPDDLVGQTSHLNTSSGAPTRPPSRANNRSPLGSRYIFCMLPSTKLTPLYTGVPANAAQEDADLARALAESAAESGIPPQETGVVDNGANVKYFGPANRNDYEKDQWAMVPTKAQAEATNTEVPPSARKRGVGEPAFLRTSKKHRLGAVVAIFHAIPLARNILLSCGYSARSYGHNTDWWKGQPILKQEQLAAMARGEVVWGGEAHPDFSEELHRLIAFLDGTERSYGSVDCLAETEEIGTNYWGADHEVEDKFFEALKNESQNNPTFEQLMNRLLTDGKVEKIISGEDDDEDQQTKFAFLDAALNPEQYDWITTLYDVIDHLLWDDALSPGHSFPEGARNAFFTNPAEIFTIRFGGPEGLKKPCDIPAVFYVDRYLESRKVQALELQSQINWIKRDGLQGLEQWEKQQMTCKGEQGCAEYEWLEQPHDARECCKKIIETSAYLIDRQQKKAQWRYYEERISQGTTLSMEDLRLIHTWSGPYELNEEEQKRQATLKHMIETSAENLLELEEEQAKAQERKEHCKLALEVLKRRLTCREDEADAEFKENYILPSQPEKYNPNWWNPTHRYALRGVATTPEIAYICTRDKVEATCRDVEERSGSCDQWWRLEYVENHADPVKVDKTDVDTVLLAAGTESNFPILVYASETAMDAEPIPLSDALKMFVRADNRSFQQEIAQAQEQTSEAVPLTLEAIQSVPTDPIRTLPTKRKHSCAGSSVATLGSRSSRDMMDMIFSDEPDPFPDDSTPSTFHQEFADPAPQTNKLGGVVESLANFRTHSESPILRRDGPQTPKRDDSGSKVPEMQERSGGPPPFITRPRQGSQTLNNSHIDMMEIGDEDLEKHEAN</sequence>
<feature type="region of interest" description="Disordered" evidence="2">
    <location>
        <begin position="80"/>
        <end position="111"/>
    </location>
</feature>
<dbReference type="STRING" id="1141098.A0A1Y2EK78"/>
<dbReference type="SUPFAM" id="SSF46934">
    <property type="entry name" value="UBA-like"/>
    <property type="match status" value="1"/>
</dbReference>
<feature type="compositionally biased region" description="Polar residues" evidence="2">
    <location>
        <begin position="794"/>
        <end position="804"/>
    </location>
</feature>
<dbReference type="InterPro" id="IPR055335">
    <property type="entry name" value="Ucp6/RUP1"/>
</dbReference>
<dbReference type="PANTHER" id="PTHR39597:SF1">
    <property type="entry name" value="UBA DOMAIN-CONTAINING PROTEIN RUP1"/>
    <property type="match status" value="1"/>
</dbReference>
<dbReference type="InParanoid" id="A0A1Y2EK78"/>
<proteinExistence type="predicted"/>
<dbReference type="Pfam" id="PF14555">
    <property type="entry name" value="UBA_4"/>
    <property type="match status" value="1"/>
</dbReference>
<evidence type="ECO:0000313" key="4">
    <source>
        <dbReference type="Proteomes" id="UP000193689"/>
    </source>
</evidence>
<dbReference type="OrthoDB" id="4489171at2759"/>
<accession>A0A1Y2EK78</accession>
<dbReference type="GO" id="GO:0016579">
    <property type="term" value="P:protein deubiquitination"/>
    <property type="evidence" value="ECO:0007669"/>
    <property type="project" value="TreeGrafter"/>
</dbReference>
<dbReference type="PANTHER" id="PTHR39597">
    <property type="entry name" value="UBA DOMAIN-CONTAINING PROTEIN RUP1"/>
    <property type="match status" value="1"/>
</dbReference>
<feature type="region of interest" description="Disordered" evidence="2">
    <location>
        <begin position="855"/>
        <end position="925"/>
    </location>
</feature>
<dbReference type="GO" id="GO:0005829">
    <property type="term" value="C:cytosol"/>
    <property type="evidence" value="ECO:0007669"/>
    <property type="project" value="TreeGrafter"/>
</dbReference>
<feature type="compositionally biased region" description="Polar residues" evidence="2">
    <location>
        <begin position="87"/>
        <end position="98"/>
    </location>
</feature>
<reference evidence="3 4" key="1">
    <citation type="submission" date="2016-07" db="EMBL/GenBank/DDBJ databases">
        <title>Pervasive Adenine N6-methylation of Active Genes in Fungi.</title>
        <authorList>
            <consortium name="DOE Joint Genome Institute"/>
            <person name="Mondo S.J."/>
            <person name="Dannebaum R.O."/>
            <person name="Kuo R.C."/>
            <person name="Labutti K."/>
            <person name="Haridas S."/>
            <person name="Kuo A."/>
            <person name="Salamov A."/>
            <person name="Ahrendt S.R."/>
            <person name="Lipzen A."/>
            <person name="Sullivan W."/>
            <person name="Andreopoulos W.B."/>
            <person name="Clum A."/>
            <person name="Lindquist E."/>
            <person name="Daum C."/>
            <person name="Ramamoorthy G.K."/>
            <person name="Gryganskyi A."/>
            <person name="Culley D."/>
            <person name="Magnuson J.K."/>
            <person name="James T.Y."/>
            <person name="O'Malley M.A."/>
            <person name="Stajich J.E."/>
            <person name="Spatafora J.W."/>
            <person name="Visel A."/>
            <person name="Grigoriev I.V."/>
        </authorList>
    </citation>
    <scope>NUCLEOTIDE SEQUENCE [LARGE SCALE GENOMIC DNA]</scope>
    <source>
        <strain evidence="3 4">CBS 129021</strain>
    </source>
</reference>
<evidence type="ECO:0000313" key="3">
    <source>
        <dbReference type="EMBL" id="ORY71716.1"/>
    </source>
</evidence>
<dbReference type="GeneID" id="63780915"/>
<keyword evidence="4" id="KW-1185">Reference proteome</keyword>